<dbReference type="SUPFAM" id="SSF82171">
    <property type="entry name" value="DPP6 N-terminal domain-like"/>
    <property type="match status" value="1"/>
</dbReference>
<dbReference type="PANTHER" id="PTHR42776">
    <property type="entry name" value="SERINE PEPTIDASE S9 FAMILY MEMBER"/>
    <property type="match status" value="1"/>
</dbReference>
<dbReference type="GO" id="GO:0006508">
    <property type="term" value="P:proteolysis"/>
    <property type="evidence" value="ECO:0007669"/>
    <property type="project" value="InterPro"/>
</dbReference>
<dbReference type="GO" id="GO:0004252">
    <property type="term" value="F:serine-type endopeptidase activity"/>
    <property type="evidence" value="ECO:0007669"/>
    <property type="project" value="TreeGrafter"/>
</dbReference>
<keyword evidence="5" id="KW-0645">Protease</keyword>
<dbReference type="Pfam" id="PF07676">
    <property type="entry name" value="PD40"/>
    <property type="match status" value="3"/>
</dbReference>
<dbReference type="Gene3D" id="3.40.50.1820">
    <property type="entry name" value="alpha/beta hydrolase"/>
    <property type="match status" value="1"/>
</dbReference>
<dbReference type="InterPro" id="IPR011042">
    <property type="entry name" value="6-blade_b-propeller_TolB-like"/>
</dbReference>
<keyword evidence="1" id="KW-0378">Hydrolase</keyword>
<dbReference type="Pfam" id="PF00930">
    <property type="entry name" value="DPPIV_N"/>
    <property type="match status" value="1"/>
</dbReference>
<dbReference type="Gene3D" id="2.120.10.30">
    <property type="entry name" value="TolB, C-terminal domain"/>
    <property type="match status" value="2"/>
</dbReference>
<dbReference type="GO" id="GO:0004177">
    <property type="term" value="F:aminopeptidase activity"/>
    <property type="evidence" value="ECO:0007669"/>
    <property type="project" value="UniProtKB-KW"/>
</dbReference>
<dbReference type="Proteomes" id="UP000549617">
    <property type="component" value="Unassembled WGS sequence"/>
</dbReference>
<evidence type="ECO:0000313" key="5">
    <source>
        <dbReference type="EMBL" id="MBB5685800.1"/>
    </source>
</evidence>
<dbReference type="InterPro" id="IPR002469">
    <property type="entry name" value="Peptidase_S9B_N"/>
</dbReference>
<name>A0A7W9AHP2_9SPHN</name>
<dbReference type="PANTHER" id="PTHR42776:SF27">
    <property type="entry name" value="DIPEPTIDYL PEPTIDASE FAMILY MEMBER 6"/>
    <property type="match status" value="1"/>
</dbReference>
<dbReference type="AlphaFoldDB" id="A0A7W9AHP2"/>
<gene>
    <name evidence="5" type="ORF">FHS49_001816</name>
</gene>
<evidence type="ECO:0000313" key="6">
    <source>
        <dbReference type="Proteomes" id="UP000549617"/>
    </source>
</evidence>
<feature type="domain" description="Dipeptidylpeptidase IV N-terminal" evidence="4">
    <location>
        <begin position="184"/>
        <end position="273"/>
    </location>
</feature>
<keyword evidence="2" id="KW-0720">Serine protease</keyword>
<feature type="domain" description="Peptidase S9 prolyl oligopeptidase catalytic" evidence="3">
    <location>
        <begin position="459"/>
        <end position="667"/>
    </location>
</feature>
<evidence type="ECO:0000259" key="4">
    <source>
        <dbReference type="Pfam" id="PF00930"/>
    </source>
</evidence>
<dbReference type="Pfam" id="PF00326">
    <property type="entry name" value="Peptidase_S9"/>
    <property type="match status" value="1"/>
</dbReference>
<protein>
    <submittedName>
        <fullName evidence="5">Dipeptidyl aminopeptidase/acylaminoacyl peptidase</fullName>
    </submittedName>
</protein>
<proteinExistence type="predicted"/>
<keyword evidence="5" id="KW-0031">Aminopeptidase</keyword>
<evidence type="ECO:0000259" key="3">
    <source>
        <dbReference type="Pfam" id="PF00326"/>
    </source>
</evidence>
<accession>A0A7W9AHP2</accession>
<comment type="caution">
    <text evidence="5">The sequence shown here is derived from an EMBL/GenBank/DDBJ whole genome shotgun (WGS) entry which is preliminary data.</text>
</comment>
<evidence type="ECO:0000256" key="2">
    <source>
        <dbReference type="ARBA" id="ARBA00022825"/>
    </source>
</evidence>
<dbReference type="InterPro" id="IPR029058">
    <property type="entry name" value="AB_hydrolase_fold"/>
</dbReference>
<reference evidence="5 6" key="1">
    <citation type="submission" date="2020-08" db="EMBL/GenBank/DDBJ databases">
        <title>Genomic Encyclopedia of Type Strains, Phase IV (KMG-IV): sequencing the most valuable type-strain genomes for metagenomic binning, comparative biology and taxonomic classification.</title>
        <authorList>
            <person name="Goeker M."/>
        </authorList>
    </citation>
    <scope>NUCLEOTIDE SEQUENCE [LARGE SCALE GENOMIC DNA]</scope>
    <source>
        <strain evidence="5 6">DSM 25079</strain>
    </source>
</reference>
<dbReference type="SUPFAM" id="SSF53474">
    <property type="entry name" value="alpha/beta-Hydrolases"/>
    <property type="match status" value="1"/>
</dbReference>
<keyword evidence="6" id="KW-1185">Reference proteome</keyword>
<dbReference type="InterPro" id="IPR001375">
    <property type="entry name" value="Peptidase_S9_cat"/>
</dbReference>
<dbReference type="EMBL" id="JACIJC010000003">
    <property type="protein sequence ID" value="MBB5685800.1"/>
    <property type="molecule type" value="Genomic_DNA"/>
</dbReference>
<sequence>MAASPLPALAAPAAGPNPILQGEDLFNLEVASDPQISPDGSRIAYVRRSNDVMTDRARPTIWLVDPKSGAQTPLVAGPGAHSQPRWSPDGKRLAYVSSAEGGAPQLFVRWMESGATAKVTGLPDSPSSIAWSPDGTRIAYVLNVPDEGAKLGKAPAKPEGANWAPALEVIDKVVYRADGGGYVKPGFDHIFMVSADGGAPRQLSYGPFHDGGPLAWTPDGNSILFSAVRTTNWEREPVNSEIYTLDVRTGAIAALTSRNGPDAAPVISPDGRTIAYLGFDDQLRGYENAQLYVMNRDGSNIRSLTKSLDRSVDKVEWAADGKSLYALYDDEGMNRVARVTLDGRMTTLATGLSGSGLDRPYSGGDFSVSKNGTLAITTGTTARPADISVWSGGKQRQLTRLNDEALSGKALGAVRTLSVTAPDGRTIPAWLVTPPNYAKGKRVPLILEIHGGPHTAYGPSFSTDAQLYAASGYAVLYTNPRGSTSYGADFANQIHHKYPGDDYGDLMAAVDSAIASGVADPDNLFVTGGSGGGVLTAWIVGKNDRFKAAATQKPVIDWTSFTLTADNTPFFAKYWFGKMPWEDPMAYWNRSPLSLVGNVKTPTLVVVGSEDYRTPVSEAEQYYSALQLRGVPTMLVKITGASHGGIAARPSQSAAKASAILAWFDRYKSKPAAAD</sequence>
<dbReference type="InterPro" id="IPR011659">
    <property type="entry name" value="WD40"/>
</dbReference>
<organism evidence="5 6">
    <name type="scientific">Sphingobium boeckii</name>
    <dbReference type="NCBI Taxonomy" id="1082345"/>
    <lineage>
        <taxon>Bacteria</taxon>
        <taxon>Pseudomonadati</taxon>
        <taxon>Pseudomonadota</taxon>
        <taxon>Alphaproteobacteria</taxon>
        <taxon>Sphingomonadales</taxon>
        <taxon>Sphingomonadaceae</taxon>
        <taxon>Sphingobium</taxon>
    </lineage>
</organism>
<evidence type="ECO:0000256" key="1">
    <source>
        <dbReference type="ARBA" id="ARBA00022801"/>
    </source>
</evidence>